<dbReference type="AlphaFoldDB" id="A0A8F2JFL2"/>
<name>A0A8F2JFL2_STRKN</name>
<gene>
    <name evidence="2" type="primary">orf3</name>
</gene>
<organism evidence="2">
    <name type="scientific">Streptomyces kanamyceticus</name>
    <dbReference type="NCBI Taxonomy" id="1967"/>
    <lineage>
        <taxon>Bacteria</taxon>
        <taxon>Bacillati</taxon>
        <taxon>Actinomycetota</taxon>
        <taxon>Actinomycetes</taxon>
        <taxon>Kitasatosporales</taxon>
        <taxon>Streptomycetaceae</taxon>
        <taxon>Streptomyces</taxon>
    </lineage>
</organism>
<dbReference type="RefSeq" id="WP_399933618.1">
    <property type="nucleotide sequence ID" value="NZ_CP172446.1"/>
</dbReference>
<feature type="compositionally biased region" description="Basic and acidic residues" evidence="1">
    <location>
        <begin position="242"/>
        <end position="278"/>
    </location>
</feature>
<accession>A0A8F2JFL2</accession>
<proteinExistence type="predicted"/>
<feature type="compositionally biased region" description="Basic and acidic residues" evidence="1">
    <location>
        <begin position="196"/>
        <end position="227"/>
    </location>
</feature>
<feature type="region of interest" description="Disordered" evidence="1">
    <location>
        <begin position="242"/>
        <end position="283"/>
    </location>
</feature>
<reference evidence="2" key="1">
    <citation type="journal article" date="2021" name="Angew. Chem. Int. Ed. Engl.">
        <title>Gausemycins A,B - cyclic lipoglycopeptides from Streptomyces sp.</title>
        <authorList>
            <person name="Tyurin A."/>
            <person name="Alferova V."/>
            <person name="Paramonov A."/>
            <person name="Shuvalov M."/>
            <person name="Kudryakova G."/>
            <person name="Rogozhin E."/>
            <person name="Zherebker A."/>
            <person name="Brylev V."/>
            <person name="Chistov A."/>
            <person name="Baranova A."/>
            <person name="Birykov M."/>
            <person name="Ivanov I."/>
            <person name="Prokhorenko I."/>
            <person name="Grammatikova N."/>
            <person name="Kravchenko T."/>
            <person name="Isakova E."/>
            <person name="Mirchink E."/>
            <person name="Gladkikh E."/>
            <person name="Svirshchevskaya E."/>
            <person name="Mardanov A."/>
            <person name="Beletsky A."/>
            <person name="Kocharovskaya M."/>
            <person name="Kulyaeva V."/>
            <person name="Shashkov A."/>
            <person name="Nifantiev N."/>
            <person name="Apt A."/>
            <person name="Majorov K."/>
            <person name="Efimova S."/>
            <person name="Ravin N."/>
            <person name="Nikolaev E."/>
            <person name="Ostroumova O."/>
            <person name="Katrukha G."/>
            <person name="Lapchinskaya O."/>
            <person name="Dontsova O."/>
            <person name="Terekhov S."/>
            <person name="Osterman I."/>
            <person name="Shenkarev Z."/>
            <person name="Korshun V.A."/>
        </authorList>
    </citation>
    <scope>NUCLEOTIDE SEQUENCE</scope>
    <source>
        <strain evidence="2">INA-Ac-5812</strain>
    </source>
</reference>
<reference evidence="2" key="2">
    <citation type="submission" date="2021-06" db="EMBL/GenBank/DDBJ databases">
        <authorList>
            <person name="Alferova V.A."/>
            <person name="Mardanov A.V."/>
            <person name="Beletsky A.V."/>
            <person name="Ravin N.V."/>
            <person name="Osterman I.A."/>
            <person name="Terekhov S.S."/>
        </authorList>
    </citation>
    <scope>NUCLEOTIDE SEQUENCE</scope>
    <source>
        <strain evidence="2">INA-Ac-5812</strain>
    </source>
</reference>
<protein>
    <submittedName>
        <fullName evidence="2">Uncharacterized protein</fullName>
    </submittedName>
</protein>
<sequence>MDLETVTDELYGLRPDEFTAARDQRAAQARESGDRPLAERIKALRRPSLAAWASNLLVREQPDEVEPLVQLGEGLRQAHRGLDGERLRELSRQQHALIHALARQAGQLADEAGHPVGEGARREIEETLHAVLADERAARAWASGRLTKALSATTGFDVVAVAADAAPPRRAPAPRARAKSPHSERDARARERRRQKLAEARQDAEDAERRLRDREKEAEAADREAERAAKLTEDLRRRLEELARERESTEDRHRHARAEERAARDRTRAAEHAVREAAGRAGTAAALVERLTCETRDHRGTEGGDG</sequence>
<evidence type="ECO:0000313" key="2">
    <source>
        <dbReference type="EMBL" id="QWT72259.1"/>
    </source>
</evidence>
<feature type="region of interest" description="Disordered" evidence="1">
    <location>
        <begin position="165"/>
        <end position="227"/>
    </location>
</feature>
<evidence type="ECO:0000256" key="1">
    <source>
        <dbReference type="SAM" id="MobiDB-lite"/>
    </source>
</evidence>
<dbReference type="EMBL" id="MZ394730">
    <property type="protein sequence ID" value="QWT72259.1"/>
    <property type="molecule type" value="Genomic_DNA"/>
</dbReference>